<dbReference type="InterPro" id="IPR041678">
    <property type="entry name" value="TetR_C_16"/>
</dbReference>
<evidence type="ECO:0000259" key="4">
    <source>
        <dbReference type="PROSITE" id="PS50977"/>
    </source>
</evidence>
<dbReference type="InterPro" id="IPR050109">
    <property type="entry name" value="HTH-type_TetR-like_transc_reg"/>
</dbReference>
<proteinExistence type="predicted"/>
<dbReference type="InterPro" id="IPR009057">
    <property type="entry name" value="Homeodomain-like_sf"/>
</dbReference>
<name>A0ABZ2U1C7_9ACTN</name>
<dbReference type="PROSITE" id="PS50977">
    <property type="entry name" value="HTH_TETR_2"/>
    <property type="match status" value="1"/>
</dbReference>
<keyword evidence="6" id="KW-1185">Reference proteome</keyword>
<evidence type="ECO:0000256" key="2">
    <source>
        <dbReference type="PROSITE-ProRule" id="PRU00335"/>
    </source>
</evidence>
<dbReference type="RefSeq" id="WP_244885397.1">
    <property type="nucleotide sequence ID" value="NZ_CP136137.1"/>
</dbReference>
<dbReference type="SUPFAM" id="SSF48498">
    <property type="entry name" value="Tetracyclin repressor-like, C-terminal domain"/>
    <property type="match status" value="1"/>
</dbReference>
<dbReference type="Gene3D" id="1.10.10.60">
    <property type="entry name" value="Homeodomain-like"/>
    <property type="match status" value="1"/>
</dbReference>
<dbReference type="EMBL" id="CP136137">
    <property type="protein sequence ID" value="WYY07485.1"/>
    <property type="molecule type" value="Genomic_DNA"/>
</dbReference>
<evidence type="ECO:0000313" key="5">
    <source>
        <dbReference type="EMBL" id="WYY07485.1"/>
    </source>
</evidence>
<protein>
    <submittedName>
        <fullName evidence="5">TetR family transcriptional regulator</fullName>
    </submittedName>
</protein>
<feature type="region of interest" description="Disordered" evidence="3">
    <location>
        <begin position="1"/>
        <end position="24"/>
    </location>
</feature>
<dbReference type="Gene3D" id="1.10.357.10">
    <property type="entry name" value="Tetracycline Repressor, domain 2"/>
    <property type="match status" value="1"/>
</dbReference>
<dbReference type="PANTHER" id="PTHR30055:SF235">
    <property type="entry name" value="TRANSCRIPTIONAL REGULATORY PROTEIN"/>
    <property type="match status" value="1"/>
</dbReference>
<keyword evidence="1 2" id="KW-0238">DNA-binding</keyword>
<dbReference type="Pfam" id="PF00440">
    <property type="entry name" value="TetR_N"/>
    <property type="match status" value="1"/>
</dbReference>
<dbReference type="SUPFAM" id="SSF46689">
    <property type="entry name" value="Homeodomain-like"/>
    <property type="match status" value="1"/>
</dbReference>
<accession>A0ABZ2U1C7</accession>
<gene>
    <name evidence="5" type="ORF">RVF87_21280</name>
</gene>
<evidence type="ECO:0000313" key="6">
    <source>
        <dbReference type="Proteomes" id="UP001479933"/>
    </source>
</evidence>
<evidence type="ECO:0000256" key="3">
    <source>
        <dbReference type="SAM" id="MobiDB-lite"/>
    </source>
</evidence>
<dbReference type="Proteomes" id="UP001479933">
    <property type="component" value="Chromosome"/>
</dbReference>
<organism evidence="5 6">
    <name type="scientific">Gordonia hydrophobica</name>
    <dbReference type="NCBI Taxonomy" id="40516"/>
    <lineage>
        <taxon>Bacteria</taxon>
        <taxon>Bacillati</taxon>
        <taxon>Actinomycetota</taxon>
        <taxon>Actinomycetes</taxon>
        <taxon>Mycobacteriales</taxon>
        <taxon>Gordoniaceae</taxon>
        <taxon>Gordonia</taxon>
    </lineage>
</organism>
<dbReference type="InterPro" id="IPR036271">
    <property type="entry name" value="Tet_transcr_reg_TetR-rel_C_sf"/>
</dbReference>
<feature type="DNA-binding region" description="H-T-H motif" evidence="2">
    <location>
        <begin position="45"/>
        <end position="64"/>
    </location>
</feature>
<evidence type="ECO:0000256" key="1">
    <source>
        <dbReference type="ARBA" id="ARBA00023125"/>
    </source>
</evidence>
<dbReference type="PRINTS" id="PR00455">
    <property type="entry name" value="HTHTETR"/>
</dbReference>
<feature type="domain" description="HTH tetR-type" evidence="4">
    <location>
        <begin position="22"/>
        <end position="82"/>
    </location>
</feature>
<dbReference type="PANTHER" id="PTHR30055">
    <property type="entry name" value="HTH-TYPE TRANSCRIPTIONAL REGULATOR RUTR"/>
    <property type="match status" value="1"/>
</dbReference>
<dbReference type="InterPro" id="IPR001647">
    <property type="entry name" value="HTH_TetR"/>
</dbReference>
<sequence>MATDIPSPDARPARSGRRSGDSTTRTDILVAARTLFGENGFTKTSMRAIAAEAGVDVALVSYHFGNKRGLFSAVMEIPGDPVLRVTTAAAGPREDLGRRLITTFITLWENDDTGVALRAMLRSAVNDEGAATAFGDFASGAMMPAIATTTGLSTETVRAIGSCIFGLAVMRYLIRAEAFTALTTDDVIEQFGPRLQAIVDADT</sequence>
<dbReference type="Pfam" id="PF17920">
    <property type="entry name" value="TetR_C_16"/>
    <property type="match status" value="1"/>
</dbReference>
<reference evidence="5 6" key="1">
    <citation type="journal article" date="2023" name="Virus Evol.">
        <title>Computational host range prediction-The good, the bad, and the ugly.</title>
        <authorList>
            <person name="Howell A.A."/>
            <person name="Versoza C.J."/>
            <person name="Pfeifer S.P."/>
        </authorList>
    </citation>
    <scope>NUCLEOTIDE SEQUENCE [LARGE SCALE GENOMIC DNA]</scope>
    <source>
        <strain evidence="5 6">1610/1b</strain>
    </source>
</reference>